<dbReference type="PANTHER" id="PTHR23150:SF19">
    <property type="entry name" value="FORMYLGLYCINE-GENERATING ENZYME"/>
    <property type="match status" value="1"/>
</dbReference>
<dbReference type="Gene3D" id="3.90.1580.10">
    <property type="entry name" value="paralog of FGE (formylglycine-generating enzyme)"/>
    <property type="match status" value="1"/>
</dbReference>
<comment type="caution">
    <text evidence="2">The sequence shown here is derived from an EMBL/GenBank/DDBJ whole genome shotgun (WGS) entry which is preliminary data.</text>
</comment>
<dbReference type="RefSeq" id="WP_182614924.1">
    <property type="nucleotide sequence ID" value="NZ_BAAATF010000007.1"/>
</dbReference>
<evidence type="ECO:0000313" key="3">
    <source>
        <dbReference type="Proteomes" id="UP000540568"/>
    </source>
</evidence>
<feature type="domain" description="Sulfatase-modifying factor enzyme-like" evidence="1">
    <location>
        <begin position="11"/>
        <end position="314"/>
    </location>
</feature>
<dbReference type="PANTHER" id="PTHR23150">
    <property type="entry name" value="SULFATASE MODIFYING FACTOR 1, 2"/>
    <property type="match status" value="1"/>
</dbReference>
<dbReference type="InterPro" id="IPR051043">
    <property type="entry name" value="Sulfatase_Mod_Factor_Kinase"/>
</dbReference>
<dbReference type="AlphaFoldDB" id="A0A7W3PD20"/>
<dbReference type="Proteomes" id="UP000540568">
    <property type="component" value="Unassembled WGS sequence"/>
</dbReference>
<dbReference type="InterPro" id="IPR005532">
    <property type="entry name" value="SUMF_dom"/>
</dbReference>
<accession>A0A7W3PD20</accession>
<organism evidence="2 3">
    <name type="scientific">Promicromonospora sukumoe</name>
    <dbReference type="NCBI Taxonomy" id="88382"/>
    <lineage>
        <taxon>Bacteria</taxon>
        <taxon>Bacillati</taxon>
        <taxon>Actinomycetota</taxon>
        <taxon>Actinomycetes</taxon>
        <taxon>Micrococcales</taxon>
        <taxon>Promicromonosporaceae</taxon>
        <taxon>Promicromonospora</taxon>
    </lineage>
</organism>
<dbReference type="Pfam" id="PF03781">
    <property type="entry name" value="FGE-sulfatase"/>
    <property type="match status" value="1"/>
</dbReference>
<protein>
    <submittedName>
        <fullName evidence="2">Formylglycine-generating enzyme required for sulfatase activity</fullName>
    </submittedName>
</protein>
<proteinExistence type="predicted"/>
<evidence type="ECO:0000259" key="1">
    <source>
        <dbReference type="Pfam" id="PF03781"/>
    </source>
</evidence>
<dbReference type="EMBL" id="JACGWV010000001">
    <property type="protein sequence ID" value="MBA8807328.1"/>
    <property type="molecule type" value="Genomic_DNA"/>
</dbReference>
<reference evidence="2 3" key="1">
    <citation type="submission" date="2020-07" db="EMBL/GenBank/DDBJ databases">
        <title>Sequencing the genomes of 1000 actinobacteria strains.</title>
        <authorList>
            <person name="Klenk H.-P."/>
        </authorList>
    </citation>
    <scope>NUCLEOTIDE SEQUENCE [LARGE SCALE GENOMIC DNA]</scope>
    <source>
        <strain evidence="2 3">DSM 44121</strain>
    </source>
</reference>
<dbReference type="InterPro" id="IPR042095">
    <property type="entry name" value="SUMF_sf"/>
</dbReference>
<evidence type="ECO:0000313" key="2">
    <source>
        <dbReference type="EMBL" id="MBA8807328.1"/>
    </source>
</evidence>
<dbReference type="InterPro" id="IPR016187">
    <property type="entry name" value="CTDL_fold"/>
</dbReference>
<dbReference type="SUPFAM" id="SSF56436">
    <property type="entry name" value="C-type lectin-like"/>
    <property type="match status" value="1"/>
</dbReference>
<name>A0A7W3PD20_9MICO</name>
<sequence>MTAHTEAPRTQDDVRIDGGLFRMGSDDHYPEEAPAHPVRVDGFRIDRFAVTNAQFDAFVAATGYVTVAERPLDPALYPGAPPENLAPGSMVFTPTPGPVDLRHLSQWWAWVPGASWRRPEGPGSGVDDRGDHPVVQVAHEDAAAYAAWAGASLPTEAQWEYAARGGLDGAAYTWGDDDRPGGLVLANTWDGPDFPWRSTGESGWTRTAPVGSFPPNPYGLYDMAGNVWEWTADWWSDRHPDAAPDACCAPANPRGGAAQASRDPRQPQFAVPRKVIKGGSFLCADTYCRRYRPAARRPQAVDTGMSHVGFRCVREDLVRPWPHAAAVALATPVAPVAVARPLALPLAAALPLATAATSSGGAP</sequence>
<keyword evidence="3" id="KW-1185">Reference proteome</keyword>
<gene>
    <name evidence="2" type="ORF">FHX71_001270</name>
</gene>
<dbReference type="GO" id="GO:0120147">
    <property type="term" value="F:formylglycine-generating oxidase activity"/>
    <property type="evidence" value="ECO:0007669"/>
    <property type="project" value="TreeGrafter"/>
</dbReference>